<dbReference type="Proteomes" id="UP000192277">
    <property type="component" value="Unassembled WGS sequence"/>
</dbReference>
<comment type="caution">
    <text evidence="1">The sequence shown here is derived from an EMBL/GenBank/DDBJ whole genome shotgun (WGS) entry which is preliminary data.</text>
</comment>
<keyword evidence="2" id="KW-1185">Reference proteome</keyword>
<dbReference type="RefSeq" id="WP_014222255.1">
    <property type="nucleotide sequence ID" value="NZ_LWBO01000014.1"/>
</dbReference>
<evidence type="ECO:0000313" key="1">
    <source>
        <dbReference type="EMBL" id="OQP46435.1"/>
    </source>
</evidence>
<reference evidence="1 2" key="1">
    <citation type="submission" date="2016-04" db="EMBL/GenBank/DDBJ databases">
        <authorList>
            <person name="Chen L."/>
            <person name="Zhuang W."/>
            <person name="Wang G."/>
        </authorList>
    </citation>
    <scope>NUCLEOTIDE SEQUENCE [LARGE SCALE GENOMIC DNA]</scope>
    <source>
        <strain evidence="2">GR20</strain>
    </source>
</reference>
<sequence>MLIAIWRDIMAGKKKSKVFTPLTKRTWVNKFKSEFEGDTSILTGYMECIDRQNPVLEKMVKTAKKFEELKEQILNFTKDQGDLVKEMRNKWNSPQADKYGFPKADALSNLSRTYKASHFKK</sequence>
<dbReference type="EMBL" id="LWBO01000014">
    <property type="protein sequence ID" value="OQP46435.1"/>
    <property type="molecule type" value="Genomic_DNA"/>
</dbReference>
<proteinExistence type="predicted"/>
<organism evidence="1 2">
    <name type="scientific">Niastella koreensis</name>
    <dbReference type="NCBI Taxonomy" id="354356"/>
    <lineage>
        <taxon>Bacteria</taxon>
        <taxon>Pseudomonadati</taxon>
        <taxon>Bacteroidota</taxon>
        <taxon>Chitinophagia</taxon>
        <taxon>Chitinophagales</taxon>
        <taxon>Chitinophagaceae</taxon>
        <taxon>Niastella</taxon>
    </lineage>
</organism>
<accession>A0ABX3NUB4</accession>
<gene>
    <name evidence="1" type="ORF">A4D02_30815</name>
</gene>
<name>A0ABX3NUB4_9BACT</name>
<protein>
    <submittedName>
        <fullName evidence="1">Uncharacterized protein</fullName>
    </submittedName>
</protein>
<evidence type="ECO:0000313" key="2">
    <source>
        <dbReference type="Proteomes" id="UP000192277"/>
    </source>
</evidence>